<evidence type="ECO:0000313" key="5">
    <source>
        <dbReference type="EMBL" id="KAK6943521.1"/>
    </source>
</evidence>
<feature type="region of interest" description="Disordered" evidence="4">
    <location>
        <begin position="194"/>
        <end position="225"/>
    </location>
</feature>
<evidence type="ECO:0000256" key="4">
    <source>
        <dbReference type="SAM" id="MobiDB-lite"/>
    </source>
</evidence>
<protein>
    <recommendedName>
        <fullName evidence="7">Phosphoserine phosphatase</fullName>
    </recommendedName>
</protein>
<dbReference type="EMBL" id="JBAMMX010000003">
    <property type="protein sequence ID" value="KAK6943521.1"/>
    <property type="molecule type" value="Genomic_DNA"/>
</dbReference>
<dbReference type="InterPro" id="IPR050582">
    <property type="entry name" value="HAD-like_SerB"/>
</dbReference>
<reference evidence="5 6" key="1">
    <citation type="submission" date="2023-12" db="EMBL/GenBank/DDBJ databases">
        <title>A high-quality genome assembly for Dillenia turbinata (Dilleniales).</title>
        <authorList>
            <person name="Chanderbali A."/>
        </authorList>
    </citation>
    <scope>NUCLEOTIDE SEQUENCE [LARGE SCALE GENOMIC DNA]</scope>
    <source>
        <strain evidence="5">LSX21</strain>
        <tissue evidence="5">Leaf</tissue>
    </source>
</reference>
<dbReference type="GO" id="GO:0046872">
    <property type="term" value="F:metal ion binding"/>
    <property type="evidence" value="ECO:0007669"/>
    <property type="project" value="UniProtKB-KW"/>
</dbReference>
<evidence type="ECO:0000256" key="1">
    <source>
        <dbReference type="ARBA" id="ARBA00022723"/>
    </source>
</evidence>
<proteinExistence type="predicted"/>
<dbReference type="Pfam" id="PF12710">
    <property type="entry name" value="HAD"/>
    <property type="match status" value="1"/>
</dbReference>
<keyword evidence="2" id="KW-0378">Hydrolase</keyword>
<dbReference type="NCBIfam" id="TIGR01488">
    <property type="entry name" value="HAD-SF-IB"/>
    <property type="match status" value="1"/>
</dbReference>
<organism evidence="5 6">
    <name type="scientific">Dillenia turbinata</name>
    <dbReference type="NCBI Taxonomy" id="194707"/>
    <lineage>
        <taxon>Eukaryota</taxon>
        <taxon>Viridiplantae</taxon>
        <taxon>Streptophyta</taxon>
        <taxon>Embryophyta</taxon>
        <taxon>Tracheophyta</taxon>
        <taxon>Spermatophyta</taxon>
        <taxon>Magnoliopsida</taxon>
        <taxon>eudicotyledons</taxon>
        <taxon>Gunneridae</taxon>
        <taxon>Pentapetalae</taxon>
        <taxon>Dilleniales</taxon>
        <taxon>Dilleniaceae</taxon>
        <taxon>Dillenia</taxon>
    </lineage>
</organism>
<dbReference type="SUPFAM" id="SSF56784">
    <property type="entry name" value="HAD-like"/>
    <property type="match status" value="1"/>
</dbReference>
<dbReference type="PANTHER" id="PTHR43344:SF13">
    <property type="entry name" value="PHOSPHATASE RV3661-RELATED"/>
    <property type="match status" value="1"/>
</dbReference>
<dbReference type="InterPro" id="IPR006385">
    <property type="entry name" value="HAD_hydro_SerB1"/>
</dbReference>
<dbReference type="InterPro" id="IPR036412">
    <property type="entry name" value="HAD-like_sf"/>
</dbReference>
<dbReference type="Proteomes" id="UP001370490">
    <property type="component" value="Unassembled WGS sequence"/>
</dbReference>
<evidence type="ECO:0000256" key="2">
    <source>
        <dbReference type="ARBA" id="ARBA00022801"/>
    </source>
</evidence>
<keyword evidence="3" id="KW-0460">Magnesium</keyword>
<sequence length="351" mass="39443">MFNRLFYSLFKDRSSKDKMRIARTIYENYYRPRIFGDAVELIQLLKNHGYHIVLVTGCLDFLIAPLAHDLGADFVYASELIEEDGKFTGEVRGAGARSSMKANFVQRYAKMHQICLSSSLAFGDSIADLCMLETVGCPHAVNPDGKLKDVASSRGWPIISWKLEKNPESCPLRLFSSGNNFRSKLPPRKRLRLHWERSRTPATRGEDELETNKRQRQTKTGGGEIESENFATSVAKIERRIRRWRLGSKATEVSAAESKGGEELQVTATDQLEIEDSIASGLSSCLSSLGLHSSVLPCLGTGLEATMGLDWVQIVCSDFMCIGLDLELDWTWNDRFVWPLTRGWEEFGSDS</sequence>
<comment type="caution">
    <text evidence="5">The sequence shown here is derived from an EMBL/GenBank/DDBJ whole genome shotgun (WGS) entry which is preliminary data.</text>
</comment>
<dbReference type="PANTHER" id="PTHR43344">
    <property type="entry name" value="PHOSPHOSERINE PHOSPHATASE"/>
    <property type="match status" value="1"/>
</dbReference>
<dbReference type="AlphaFoldDB" id="A0AAN8W7W2"/>
<evidence type="ECO:0000256" key="3">
    <source>
        <dbReference type="ARBA" id="ARBA00022842"/>
    </source>
</evidence>
<dbReference type="Gene3D" id="3.40.50.1000">
    <property type="entry name" value="HAD superfamily/HAD-like"/>
    <property type="match status" value="1"/>
</dbReference>
<name>A0AAN8W7W2_9MAGN</name>
<dbReference type="NCBIfam" id="TIGR01490">
    <property type="entry name" value="HAD-SF-IB-hyp1"/>
    <property type="match status" value="1"/>
</dbReference>
<accession>A0AAN8W7W2</accession>
<evidence type="ECO:0000313" key="6">
    <source>
        <dbReference type="Proteomes" id="UP001370490"/>
    </source>
</evidence>
<keyword evidence="1" id="KW-0479">Metal-binding</keyword>
<keyword evidence="6" id="KW-1185">Reference proteome</keyword>
<dbReference type="InterPro" id="IPR023214">
    <property type="entry name" value="HAD_sf"/>
</dbReference>
<gene>
    <name evidence="5" type="ORF">RJ641_024623</name>
</gene>
<evidence type="ECO:0008006" key="7">
    <source>
        <dbReference type="Google" id="ProtNLM"/>
    </source>
</evidence>
<dbReference type="GO" id="GO:0016787">
    <property type="term" value="F:hydrolase activity"/>
    <property type="evidence" value="ECO:0007669"/>
    <property type="project" value="UniProtKB-KW"/>
</dbReference>
<feature type="compositionally biased region" description="Basic and acidic residues" evidence="4">
    <location>
        <begin position="194"/>
        <end position="213"/>
    </location>
</feature>